<evidence type="ECO:0000256" key="3">
    <source>
        <dbReference type="SAM" id="MobiDB-lite"/>
    </source>
</evidence>
<dbReference type="SUPFAM" id="SSF46689">
    <property type="entry name" value="Homeodomain-like"/>
    <property type="match status" value="1"/>
</dbReference>
<dbReference type="RefSeq" id="WP_117227928.1">
    <property type="nucleotide sequence ID" value="NZ_CP061725.1"/>
</dbReference>
<name>A0A372FZY7_9ACTN</name>
<evidence type="ECO:0000313" key="5">
    <source>
        <dbReference type="EMBL" id="RFS46355.1"/>
    </source>
</evidence>
<dbReference type="Pfam" id="PF00440">
    <property type="entry name" value="TetR_N"/>
    <property type="match status" value="1"/>
</dbReference>
<dbReference type="Proteomes" id="UP000262621">
    <property type="component" value="Unassembled WGS sequence"/>
</dbReference>
<dbReference type="GO" id="GO:0000976">
    <property type="term" value="F:transcription cis-regulatory region binding"/>
    <property type="evidence" value="ECO:0007669"/>
    <property type="project" value="TreeGrafter"/>
</dbReference>
<evidence type="ECO:0000256" key="2">
    <source>
        <dbReference type="PROSITE-ProRule" id="PRU00335"/>
    </source>
</evidence>
<keyword evidence="1 2" id="KW-0238">DNA-binding</keyword>
<dbReference type="InterPro" id="IPR001647">
    <property type="entry name" value="HTH_TetR"/>
</dbReference>
<dbReference type="Gene3D" id="1.10.10.60">
    <property type="entry name" value="Homeodomain-like"/>
    <property type="match status" value="1"/>
</dbReference>
<dbReference type="SUPFAM" id="SSF48498">
    <property type="entry name" value="Tetracyclin repressor-like, C-terminal domain"/>
    <property type="match status" value="1"/>
</dbReference>
<dbReference type="InterPro" id="IPR036271">
    <property type="entry name" value="Tet_transcr_reg_TetR-rel_C_sf"/>
</dbReference>
<dbReference type="GO" id="GO:0003700">
    <property type="term" value="F:DNA-binding transcription factor activity"/>
    <property type="evidence" value="ECO:0007669"/>
    <property type="project" value="TreeGrafter"/>
</dbReference>
<gene>
    <name evidence="5" type="ORF">D0Q02_11260</name>
</gene>
<dbReference type="InterPro" id="IPR009057">
    <property type="entry name" value="Homeodomain-like_sf"/>
</dbReference>
<dbReference type="PRINTS" id="PR00455">
    <property type="entry name" value="HTHTETR"/>
</dbReference>
<proteinExistence type="predicted"/>
<dbReference type="PROSITE" id="PS50977">
    <property type="entry name" value="HTH_TETR_2"/>
    <property type="match status" value="1"/>
</dbReference>
<feature type="domain" description="HTH tetR-type" evidence="4">
    <location>
        <begin position="21"/>
        <end position="81"/>
    </location>
</feature>
<evidence type="ECO:0000259" key="4">
    <source>
        <dbReference type="PROSITE" id="PS50977"/>
    </source>
</evidence>
<dbReference type="InterPro" id="IPR050109">
    <property type="entry name" value="HTH-type_TetR-like_transc_reg"/>
</dbReference>
<evidence type="ECO:0000256" key="1">
    <source>
        <dbReference type="ARBA" id="ARBA00023125"/>
    </source>
</evidence>
<dbReference type="PANTHER" id="PTHR30055">
    <property type="entry name" value="HTH-TYPE TRANSCRIPTIONAL REGULATOR RUTR"/>
    <property type="match status" value="1"/>
</dbReference>
<dbReference type="InterPro" id="IPR041678">
    <property type="entry name" value="TetR_C_16"/>
</dbReference>
<keyword evidence="6" id="KW-1185">Reference proteome</keyword>
<feature type="region of interest" description="Disordered" evidence="3">
    <location>
        <begin position="1"/>
        <end position="21"/>
    </location>
</feature>
<dbReference type="Gene3D" id="1.10.357.10">
    <property type="entry name" value="Tetracycline Repressor, domain 2"/>
    <property type="match status" value="1"/>
</dbReference>
<sequence>MTEGVPQTEPTPGGGRPRNADATRAAILRAARERFAADGYDRATIRAIAADARIDPSMVMRYYGSKEGLFAAAAEFDLRLPDLSGTPADRLGETLVSFFFTRWEEDTTLPALLRTASTNPSGAERVRDIFATQLGTAVARVVADPTEAPHRAGLVASQLLGVALTRYVLRLPPMVDLSPPALAAWLAPTIQRYLRDPTPR</sequence>
<comment type="caution">
    <text evidence="5">The sequence shown here is derived from an EMBL/GenBank/DDBJ whole genome shotgun (WGS) entry which is preliminary data.</text>
</comment>
<organism evidence="5 6">
    <name type="scientific">Micromonospora craniellae</name>
    <dbReference type="NCBI Taxonomy" id="2294034"/>
    <lineage>
        <taxon>Bacteria</taxon>
        <taxon>Bacillati</taxon>
        <taxon>Actinomycetota</taxon>
        <taxon>Actinomycetes</taxon>
        <taxon>Micromonosporales</taxon>
        <taxon>Micromonosporaceae</taxon>
        <taxon>Micromonospora</taxon>
    </lineage>
</organism>
<reference evidence="5 6" key="1">
    <citation type="submission" date="2018-08" db="EMBL/GenBank/DDBJ databases">
        <title>Verrucosispora craniellae sp. nov., isolated from a marine sponge in the South China Sea.</title>
        <authorList>
            <person name="Li L."/>
            <person name="Lin H.W."/>
        </authorList>
    </citation>
    <scope>NUCLEOTIDE SEQUENCE [LARGE SCALE GENOMIC DNA]</scope>
    <source>
        <strain evidence="5 6">LHW63014</strain>
    </source>
</reference>
<accession>A0A372FZY7</accession>
<protein>
    <submittedName>
        <fullName evidence="5">TetR/AcrR family transcriptional regulator</fullName>
    </submittedName>
</protein>
<dbReference type="PANTHER" id="PTHR30055:SF235">
    <property type="entry name" value="TRANSCRIPTIONAL REGULATORY PROTEIN"/>
    <property type="match status" value="1"/>
</dbReference>
<dbReference type="EMBL" id="QVFU01000009">
    <property type="protein sequence ID" value="RFS46355.1"/>
    <property type="molecule type" value="Genomic_DNA"/>
</dbReference>
<dbReference type="Pfam" id="PF17920">
    <property type="entry name" value="TetR_C_16"/>
    <property type="match status" value="1"/>
</dbReference>
<evidence type="ECO:0000313" key="6">
    <source>
        <dbReference type="Proteomes" id="UP000262621"/>
    </source>
</evidence>
<dbReference type="AlphaFoldDB" id="A0A372FZY7"/>
<dbReference type="OrthoDB" id="3210235at2"/>
<feature type="DNA-binding region" description="H-T-H motif" evidence="2">
    <location>
        <begin position="44"/>
        <end position="63"/>
    </location>
</feature>